<accession>A0A6A9QNS2</accession>
<evidence type="ECO:0000256" key="1">
    <source>
        <dbReference type="SAM" id="Coils"/>
    </source>
</evidence>
<evidence type="ECO:0008006" key="4">
    <source>
        <dbReference type="Google" id="ProtNLM"/>
    </source>
</evidence>
<dbReference type="RefSeq" id="WP_156017493.1">
    <property type="nucleotide sequence ID" value="NZ_WGGD01000005.1"/>
</dbReference>
<dbReference type="AlphaFoldDB" id="A0A6A9QNS2"/>
<comment type="caution">
    <text evidence="2">The sequence shown here is derived from an EMBL/GenBank/DDBJ whole genome shotgun (WGS) entry which is preliminary data.</text>
</comment>
<feature type="coiled-coil region" evidence="1">
    <location>
        <begin position="37"/>
        <end position="183"/>
    </location>
</feature>
<organism evidence="2 3">
    <name type="scientific">Sulfuracidifex metallicus DSM 6482 = JCM 9184</name>
    <dbReference type="NCBI Taxonomy" id="523847"/>
    <lineage>
        <taxon>Archaea</taxon>
        <taxon>Thermoproteota</taxon>
        <taxon>Thermoprotei</taxon>
        <taxon>Sulfolobales</taxon>
        <taxon>Sulfolobaceae</taxon>
        <taxon>Sulfuracidifex</taxon>
    </lineage>
</organism>
<keyword evidence="3" id="KW-1185">Reference proteome</keyword>
<dbReference type="SUPFAM" id="SSF58104">
    <property type="entry name" value="Methyl-accepting chemotaxis protein (MCP) signaling domain"/>
    <property type="match status" value="1"/>
</dbReference>
<dbReference type="Gene3D" id="1.20.5.340">
    <property type="match status" value="1"/>
</dbReference>
<dbReference type="Proteomes" id="UP000470772">
    <property type="component" value="Unassembled WGS sequence"/>
</dbReference>
<name>A0A6A9QNS2_SULME</name>
<dbReference type="InterPro" id="IPR011335">
    <property type="entry name" value="Restrct_endonuc-II-like"/>
</dbReference>
<keyword evidence="1" id="KW-0175">Coiled coil</keyword>
<dbReference type="Gene3D" id="1.20.5.300">
    <property type="match status" value="2"/>
</dbReference>
<proteinExistence type="predicted"/>
<dbReference type="SUPFAM" id="SSF52980">
    <property type="entry name" value="Restriction endonuclease-like"/>
    <property type="match status" value="1"/>
</dbReference>
<protein>
    <recommendedName>
        <fullName evidence="4">DUF3782 domain-containing protein</fullName>
    </recommendedName>
</protein>
<reference evidence="2 3" key="1">
    <citation type="submission" date="2019-10" db="EMBL/GenBank/DDBJ databases">
        <title>Sequencing and Assembly of Multiple Reported Metal-Biooxidizing Members of the Extremely Thermoacidophilic Archaeal Family Sulfolobaceae.</title>
        <authorList>
            <person name="Counts J.A."/>
            <person name="Kelly R.M."/>
        </authorList>
    </citation>
    <scope>NUCLEOTIDE SEQUENCE [LARGE SCALE GENOMIC DNA]</scope>
    <source>
        <strain evidence="2 3">DSM 6482</strain>
    </source>
</reference>
<dbReference type="PANTHER" id="PTHR38753">
    <property type="entry name" value="SLR1441 PROTEIN"/>
    <property type="match status" value="1"/>
</dbReference>
<evidence type="ECO:0000313" key="2">
    <source>
        <dbReference type="EMBL" id="MUN29789.1"/>
    </source>
</evidence>
<sequence length="316" mass="35592">MSGERVIDEILKNPELISALADKVYDKLKDEIVIKKLEENSSAIKALEETVKSLQETVNKHTEAIESLQEAVKKQGEAIASLQETVKSLQETVNKHTEAIESLQEAVKKQGEAIASLQETVKSLQETVNKHTEAIESLQEAVKKQGEAIASLQEAVKKQGEAIASLQEAVKKHSKAILRLMKEQKKLSVEIGSFTSRAGKGLEKTILNIYKKALKLHHVDISKIRHGNVVDEMGLIEKGKSFEIDFYETNDHVYIFEVKNFADEGVIEQILIRRKLLEAKFMKPVKAFVVANYVEREIKNILEKEGVEIIYSYEVK</sequence>
<gene>
    <name evidence="2" type="ORF">GC250_10175</name>
</gene>
<dbReference type="PANTHER" id="PTHR38753:SF1">
    <property type="entry name" value="SLR1441 PROTEIN"/>
    <property type="match status" value="1"/>
</dbReference>
<dbReference type="EMBL" id="WGGD01000005">
    <property type="protein sequence ID" value="MUN29789.1"/>
    <property type="molecule type" value="Genomic_DNA"/>
</dbReference>
<evidence type="ECO:0000313" key="3">
    <source>
        <dbReference type="Proteomes" id="UP000470772"/>
    </source>
</evidence>